<comment type="caution">
    <text evidence="2">The sequence shown here is derived from an EMBL/GenBank/DDBJ whole genome shotgun (WGS) entry which is preliminary data.</text>
</comment>
<dbReference type="Gene3D" id="3.40.91.30">
    <property type="match status" value="1"/>
</dbReference>
<evidence type="ECO:0000313" key="3">
    <source>
        <dbReference type="Proteomes" id="UP000319859"/>
    </source>
</evidence>
<sequence length="262" mass="30327">MPRDYSRTPNGRVKMGATSTRQQMWLSHNTNSGAELRAIFELIKHGWLDVDYESVRLDYYNTIEKKIRKWKPDFHLKDLGNTLLEVKGQLTWHKDRQKLLDVRHDNPEWTIIICMDSKYELTGTRTGDGYDGVSALDWANAHGFMITTTAELGSFLERLGRCPDEVAAWDPDEPAPPAPEGFTDTEWAEVWKARKPPVPVLDPPDPELLAAYQDMAERYEQWRQQETKRAETRERWKASAKRYRERKKAEAELAFMTGEGAA</sequence>
<dbReference type="RefSeq" id="WP_145749180.1">
    <property type="nucleotide sequence ID" value="NZ_VITN01000003.1"/>
</dbReference>
<dbReference type="InterPro" id="IPR011335">
    <property type="entry name" value="Restrct_endonuc-II-like"/>
</dbReference>
<gene>
    <name evidence="2" type="ORF">FBZ89_103223</name>
</gene>
<evidence type="ECO:0000256" key="1">
    <source>
        <dbReference type="SAM" id="MobiDB-lite"/>
    </source>
</evidence>
<dbReference type="AlphaFoldDB" id="A0A560FM01"/>
<dbReference type="Proteomes" id="UP000319859">
    <property type="component" value="Unassembled WGS sequence"/>
</dbReference>
<accession>A0A560FM01</accession>
<dbReference type="SUPFAM" id="SSF52980">
    <property type="entry name" value="Restriction endonuclease-like"/>
    <property type="match status" value="1"/>
</dbReference>
<name>A0A560FM01_9PROT</name>
<feature type="compositionally biased region" description="Basic and acidic residues" evidence="1">
    <location>
        <begin position="223"/>
        <end position="237"/>
    </location>
</feature>
<reference evidence="2 3" key="1">
    <citation type="submission" date="2019-06" db="EMBL/GenBank/DDBJ databases">
        <title>Genomic Encyclopedia of Type Strains, Phase IV (KMG-V): Genome sequencing to study the core and pangenomes of soil and plant-associated prokaryotes.</title>
        <authorList>
            <person name="Whitman W."/>
        </authorList>
    </citation>
    <scope>NUCLEOTIDE SEQUENCE [LARGE SCALE GENOMIC DNA]</scope>
    <source>
        <strain evidence="2 3">BR 11880</strain>
    </source>
</reference>
<proteinExistence type="predicted"/>
<dbReference type="EMBL" id="VITN01000003">
    <property type="protein sequence ID" value="TWB22600.1"/>
    <property type="molecule type" value="Genomic_DNA"/>
</dbReference>
<protein>
    <submittedName>
        <fullName evidence="2">Uncharacterized protein</fullName>
    </submittedName>
</protein>
<feature type="region of interest" description="Disordered" evidence="1">
    <location>
        <begin position="223"/>
        <end position="242"/>
    </location>
</feature>
<evidence type="ECO:0000313" key="2">
    <source>
        <dbReference type="EMBL" id="TWB22600.1"/>
    </source>
</evidence>
<organism evidence="2 3">
    <name type="scientific">Nitrospirillum amazonense</name>
    <dbReference type="NCBI Taxonomy" id="28077"/>
    <lineage>
        <taxon>Bacteria</taxon>
        <taxon>Pseudomonadati</taxon>
        <taxon>Pseudomonadota</taxon>
        <taxon>Alphaproteobacteria</taxon>
        <taxon>Rhodospirillales</taxon>
        <taxon>Azospirillaceae</taxon>
        <taxon>Nitrospirillum</taxon>
    </lineage>
</organism>